<gene>
    <name evidence="2" type="ORF">DU000_03720</name>
</gene>
<dbReference type="InterPro" id="IPR036188">
    <property type="entry name" value="FAD/NAD-bd_sf"/>
</dbReference>
<evidence type="ECO:0000259" key="1">
    <source>
        <dbReference type="Pfam" id="PF01593"/>
    </source>
</evidence>
<keyword evidence="3" id="KW-1185">Reference proteome</keyword>
<dbReference type="Gene3D" id="3.50.50.60">
    <property type="entry name" value="FAD/NAD(P)-binding domain"/>
    <property type="match status" value="1"/>
</dbReference>
<dbReference type="PANTHER" id="PTHR42923">
    <property type="entry name" value="PROTOPORPHYRINOGEN OXIDASE"/>
    <property type="match status" value="1"/>
</dbReference>
<dbReference type="NCBIfam" id="TIGR03467">
    <property type="entry name" value="HpnE"/>
    <property type="match status" value="1"/>
</dbReference>
<dbReference type="EMBL" id="QPGB01000001">
    <property type="protein sequence ID" value="RCS59819.1"/>
    <property type="molecule type" value="Genomic_DNA"/>
</dbReference>
<evidence type="ECO:0000313" key="2">
    <source>
        <dbReference type="EMBL" id="RCS59819.1"/>
    </source>
</evidence>
<dbReference type="OrthoDB" id="7849608at2"/>
<dbReference type="AlphaFoldDB" id="A0A368L9A3"/>
<proteinExistence type="predicted"/>
<protein>
    <submittedName>
        <fullName evidence="2">FAD-dependent oxidoreductase</fullName>
    </submittedName>
</protein>
<name>A0A368L9A3_9BURK</name>
<sequence>MQESIAIVGAGWAGCTAAYRLAQAGYRVTLYDAAAQPGGRARTWHWENQEAFMLDNGQHLLIGAYHATLSLLAELGTLTQLQRSPFRFCYVDGYGFKPPAWVEGSPIKAYLPPSLQLLIAWLNGTQSSTEKWALVRFFCYALGCRWQAPDGQSVIQLMRQYRQPANLVDRLWRPLCVAALNTPIELASARVFLAVLHDTFFGPAGLANDLPPATRMIKREKCHPTDYLLPKCSLGELLPEPICAWLTQQQHDVFLGELVTAVRPLSGNAPGVSVQTRQHIFQHRACVIATRWQQLTQILPPAILTAQQHQTSAQPAQPITTVYLRYPSHYRLPAPIQALRENTDNPGQWVIDKGQLDPKLAGLFAVVISTQTEIKLTQTNLVGAVCLQLQREFSHLQLPSQALDYQLIQEKRATFQCDTARVTPSPNTLHPAIWLCGDYLLARYPATLESAVRSGNAVAKAIIERFTG</sequence>
<comment type="caution">
    <text evidence="2">The sequence shown here is derived from an EMBL/GenBank/DDBJ whole genome shotgun (WGS) entry which is preliminary data.</text>
</comment>
<dbReference type="SUPFAM" id="SSF51905">
    <property type="entry name" value="FAD/NAD(P)-binding domain"/>
    <property type="match status" value="1"/>
</dbReference>
<reference evidence="2 3" key="1">
    <citation type="journal article" date="2018" name="Int. J. Syst. Evol. Microbiol.">
        <title>Parvibium lacunae gen. nov., sp. nov., a new member of the family Alcaligenaceae isolated from a freshwater pond.</title>
        <authorList>
            <person name="Chen W.M."/>
            <person name="Xie P.B."/>
            <person name="Hsu M.Y."/>
            <person name="Sheu S.Y."/>
        </authorList>
    </citation>
    <scope>NUCLEOTIDE SEQUENCE [LARGE SCALE GENOMIC DNA]</scope>
    <source>
        <strain evidence="2 3">KMB9</strain>
    </source>
</reference>
<feature type="domain" description="Amine oxidase" evidence="1">
    <location>
        <begin position="13"/>
        <end position="463"/>
    </location>
</feature>
<accession>A0A368L9A3</accession>
<organism evidence="2 3">
    <name type="scientific">Parvibium lacunae</name>
    <dbReference type="NCBI Taxonomy" id="1888893"/>
    <lineage>
        <taxon>Bacteria</taxon>
        <taxon>Pseudomonadati</taxon>
        <taxon>Pseudomonadota</taxon>
        <taxon>Betaproteobacteria</taxon>
        <taxon>Burkholderiales</taxon>
        <taxon>Alcaligenaceae</taxon>
        <taxon>Parvibium</taxon>
    </lineage>
</organism>
<dbReference type="PANTHER" id="PTHR42923:SF47">
    <property type="entry name" value="BLR3003 PROTEIN"/>
    <property type="match status" value="1"/>
</dbReference>
<evidence type="ECO:0000313" key="3">
    <source>
        <dbReference type="Proteomes" id="UP000252357"/>
    </source>
</evidence>
<dbReference type="InterPro" id="IPR050464">
    <property type="entry name" value="Zeta_carotene_desat/Oxidored"/>
</dbReference>
<dbReference type="InterPro" id="IPR017830">
    <property type="entry name" value="SQase_HpnE"/>
</dbReference>
<dbReference type="GO" id="GO:0016491">
    <property type="term" value="F:oxidoreductase activity"/>
    <property type="evidence" value="ECO:0007669"/>
    <property type="project" value="InterPro"/>
</dbReference>
<dbReference type="InterPro" id="IPR002937">
    <property type="entry name" value="Amino_oxidase"/>
</dbReference>
<dbReference type="Pfam" id="PF01593">
    <property type="entry name" value="Amino_oxidase"/>
    <property type="match status" value="1"/>
</dbReference>
<dbReference type="RefSeq" id="WP_114401966.1">
    <property type="nucleotide sequence ID" value="NZ_QPGB01000001.1"/>
</dbReference>
<dbReference type="Proteomes" id="UP000252357">
    <property type="component" value="Unassembled WGS sequence"/>
</dbReference>